<gene>
    <name evidence="1" type="ORF">GJV76_11955</name>
</gene>
<sequence>MKAKVQYNDFVGSVAADISDTIAANKGNYISSIGDYFNVDSNKFKVVGVSLTGIHNFEIVLICVDLERSTPLKDHVVKMKMDLDAEGQKKMLDLLFKRLNFVLFDSGEEKYSEANCDEVVNFEDFHQFDYDEN</sequence>
<dbReference type="OrthoDB" id="1098203at2"/>
<keyword evidence="2" id="KW-1185">Reference proteome</keyword>
<accession>A0A6I3LS70</accession>
<evidence type="ECO:0000313" key="1">
    <source>
        <dbReference type="EMBL" id="MTG98835.1"/>
    </source>
</evidence>
<comment type="caution">
    <text evidence="1">The sequence shown here is derived from an EMBL/GenBank/DDBJ whole genome shotgun (WGS) entry which is preliminary data.</text>
</comment>
<dbReference type="EMBL" id="WMJX01000031">
    <property type="protein sequence ID" value="MTG98835.1"/>
    <property type="molecule type" value="Genomic_DNA"/>
</dbReference>
<proteinExistence type="predicted"/>
<dbReference type="Proteomes" id="UP000438760">
    <property type="component" value="Unassembled WGS sequence"/>
</dbReference>
<dbReference type="RefSeq" id="WP_155092849.1">
    <property type="nucleotide sequence ID" value="NZ_CP102754.1"/>
</dbReference>
<protein>
    <submittedName>
        <fullName evidence="1">Uncharacterized protein</fullName>
    </submittedName>
</protein>
<organism evidence="1 2">
    <name type="scientific">Myroides albus</name>
    <dbReference type="NCBI Taxonomy" id="2562892"/>
    <lineage>
        <taxon>Bacteria</taxon>
        <taxon>Pseudomonadati</taxon>
        <taxon>Bacteroidota</taxon>
        <taxon>Flavobacteriia</taxon>
        <taxon>Flavobacteriales</taxon>
        <taxon>Flavobacteriaceae</taxon>
        <taxon>Myroides</taxon>
    </lineage>
</organism>
<dbReference type="AlphaFoldDB" id="A0A6I3LS70"/>
<reference evidence="1 2" key="1">
    <citation type="submission" date="2019-11" db="EMBL/GenBank/DDBJ databases">
        <title>Genome of Strain BIT-d1.</title>
        <authorList>
            <person name="Yang Y."/>
        </authorList>
    </citation>
    <scope>NUCLEOTIDE SEQUENCE [LARGE SCALE GENOMIC DNA]</scope>
    <source>
        <strain evidence="1 2">BIT-d1</strain>
    </source>
</reference>
<name>A0A6I3LS70_9FLAO</name>
<evidence type="ECO:0000313" key="2">
    <source>
        <dbReference type="Proteomes" id="UP000438760"/>
    </source>
</evidence>